<proteinExistence type="predicted"/>
<organism evidence="2 3">
    <name type="scientific">Asaia siamensis</name>
    <dbReference type="NCBI Taxonomy" id="110479"/>
    <lineage>
        <taxon>Bacteria</taxon>
        <taxon>Pseudomonadati</taxon>
        <taxon>Pseudomonadota</taxon>
        <taxon>Alphaproteobacteria</taxon>
        <taxon>Acetobacterales</taxon>
        <taxon>Acetobacteraceae</taxon>
        <taxon>Asaia</taxon>
    </lineage>
</organism>
<feature type="compositionally biased region" description="Basic and acidic residues" evidence="1">
    <location>
        <begin position="10"/>
        <end position="23"/>
    </location>
</feature>
<dbReference type="EMBL" id="BMCH01000002">
    <property type="protein sequence ID" value="GGC26198.1"/>
    <property type="molecule type" value="Genomic_DNA"/>
</dbReference>
<comment type="caution">
    <text evidence="2">The sequence shown here is derived from an EMBL/GenBank/DDBJ whole genome shotgun (WGS) entry which is preliminary data.</text>
</comment>
<gene>
    <name evidence="2" type="ORF">GCM10007207_09550</name>
</gene>
<protein>
    <submittedName>
        <fullName evidence="2">Uncharacterized protein</fullName>
    </submittedName>
</protein>
<keyword evidence="3" id="KW-1185">Reference proteome</keyword>
<accession>A0ABQ1LQU1</accession>
<sequence>MKKIARRLRHNGDTRESGVRRDQSAPIAQLTGGFQDDTFLGELYATAPIDHPVDGCGRDA</sequence>
<evidence type="ECO:0000313" key="3">
    <source>
        <dbReference type="Proteomes" id="UP000637769"/>
    </source>
</evidence>
<feature type="region of interest" description="Disordered" evidence="1">
    <location>
        <begin position="1"/>
        <end position="24"/>
    </location>
</feature>
<dbReference type="Proteomes" id="UP000637769">
    <property type="component" value="Unassembled WGS sequence"/>
</dbReference>
<reference evidence="3" key="1">
    <citation type="journal article" date="2019" name="Int. J. Syst. Evol. Microbiol.">
        <title>The Global Catalogue of Microorganisms (GCM) 10K type strain sequencing project: providing services to taxonomists for standard genome sequencing and annotation.</title>
        <authorList>
            <consortium name="The Broad Institute Genomics Platform"/>
            <consortium name="The Broad Institute Genome Sequencing Center for Infectious Disease"/>
            <person name="Wu L."/>
            <person name="Ma J."/>
        </authorList>
    </citation>
    <scope>NUCLEOTIDE SEQUENCE [LARGE SCALE GENOMIC DNA]</scope>
    <source>
        <strain evidence="3">CCM 7132</strain>
    </source>
</reference>
<name>A0ABQ1LQU1_9PROT</name>
<evidence type="ECO:0000256" key="1">
    <source>
        <dbReference type="SAM" id="MobiDB-lite"/>
    </source>
</evidence>
<evidence type="ECO:0000313" key="2">
    <source>
        <dbReference type="EMBL" id="GGC26198.1"/>
    </source>
</evidence>